<proteinExistence type="predicted"/>
<keyword evidence="3" id="KW-1185">Reference proteome</keyword>
<keyword evidence="1" id="KW-1133">Transmembrane helix</keyword>
<feature type="transmembrane region" description="Helical" evidence="1">
    <location>
        <begin position="67"/>
        <end position="89"/>
    </location>
</feature>
<accession>A0ABV8VC55</accession>
<dbReference type="Proteomes" id="UP001595844">
    <property type="component" value="Unassembled WGS sequence"/>
</dbReference>
<dbReference type="RefSeq" id="WP_378556542.1">
    <property type="nucleotide sequence ID" value="NZ_JBHSDL010000005.1"/>
</dbReference>
<name>A0ABV8VC55_9NOCA</name>
<comment type="caution">
    <text evidence="2">The sequence shown here is derived from an EMBL/GenBank/DDBJ whole genome shotgun (WGS) entry which is preliminary data.</text>
</comment>
<evidence type="ECO:0000256" key="1">
    <source>
        <dbReference type="SAM" id="Phobius"/>
    </source>
</evidence>
<protein>
    <submittedName>
        <fullName evidence="2">Uncharacterized protein</fullName>
    </submittedName>
</protein>
<gene>
    <name evidence="2" type="ORF">ACFO5K_05330</name>
</gene>
<keyword evidence="1" id="KW-0812">Transmembrane</keyword>
<evidence type="ECO:0000313" key="3">
    <source>
        <dbReference type="Proteomes" id="UP001595844"/>
    </source>
</evidence>
<organism evidence="2 3">
    <name type="scientific">Nocardia halotolerans</name>
    <dbReference type="NCBI Taxonomy" id="1755878"/>
    <lineage>
        <taxon>Bacteria</taxon>
        <taxon>Bacillati</taxon>
        <taxon>Actinomycetota</taxon>
        <taxon>Actinomycetes</taxon>
        <taxon>Mycobacteriales</taxon>
        <taxon>Nocardiaceae</taxon>
        <taxon>Nocardia</taxon>
    </lineage>
</organism>
<sequence length="97" mass="10017">MAVLSRPLASLATVLGVAVVIPMIATLVFAAADHPECAINAAEVGPCGYWPRVAEYGPLIMLVGTPFTAGLASAVWLTVIAVLGIVAALRPPRPQNR</sequence>
<reference evidence="3" key="1">
    <citation type="journal article" date="2019" name="Int. J. Syst. Evol. Microbiol.">
        <title>The Global Catalogue of Microorganisms (GCM) 10K type strain sequencing project: providing services to taxonomists for standard genome sequencing and annotation.</title>
        <authorList>
            <consortium name="The Broad Institute Genomics Platform"/>
            <consortium name="The Broad Institute Genome Sequencing Center for Infectious Disease"/>
            <person name="Wu L."/>
            <person name="Ma J."/>
        </authorList>
    </citation>
    <scope>NUCLEOTIDE SEQUENCE [LARGE SCALE GENOMIC DNA]</scope>
    <source>
        <strain evidence="3">IBRC-M 10490</strain>
    </source>
</reference>
<evidence type="ECO:0000313" key="2">
    <source>
        <dbReference type="EMBL" id="MFC4373515.1"/>
    </source>
</evidence>
<dbReference type="EMBL" id="JBHSDL010000005">
    <property type="protein sequence ID" value="MFC4373515.1"/>
    <property type="molecule type" value="Genomic_DNA"/>
</dbReference>
<keyword evidence="1" id="KW-0472">Membrane</keyword>